<feature type="domain" description="Amine oxidase" evidence="2">
    <location>
        <begin position="133"/>
        <end position="468"/>
    </location>
</feature>
<dbReference type="Proteomes" id="UP000298252">
    <property type="component" value="Unassembled WGS sequence"/>
</dbReference>
<dbReference type="EMBL" id="FNIB01000002">
    <property type="protein sequence ID" value="SDM70937.1"/>
    <property type="molecule type" value="Genomic_DNA"/>
</dbReference>
<dbReference type="PROSITE" id="PS51257">
    <property type="entry name" value="PROKAR_LIPOPROTEIN"/>
    <property type="match status" value="1"/>
</dbReference>
<protein>
    <submittedName>
        <fullName evidence="4">FAD-dependent oxidoreductase</fullName>
    </submittedName>
    <submittedName>
        <fullName evidence="3">Monoamine oxidase</fullName>
    </submittedName>
</protein>
<dbReference type="PANTHER" id="PTHR10742:SF410">
    <property type="entry name" value="LYSINE-SPECIFIC HISTONE DEMETHYLASE 2"/>
    <property type="match status" value="1"/>
</dbReference>
<dbReference type="SUPFAM" id="SSF54373">
    <property type="entry name" value="FAD-linked reductases, C-terminal domain"/>
    <property type="match status" value="1"/>
</dbReference>
<dbReference type="SUPFAM" id="SSF51905">
    <property type="entry name" value="FAD/NAD(P)-binding domain"/>
    <property type="match status" value="2"/>
</dbReference>
<reference evidence="3 5" key="1">
    <citation type="submission" date="2016-10" db="EMBL/GenBank/DDBJ databases">
        <authorList>
            <person name="Varghese N."/>
            <person name="Submissions S."/>
        </authorList>
    </citation>
    <scope>NUCLEOTIDE SEQUENCE [LARGE SCALE GENOMIC DNA]</scope>
    <source>
        <strain evidence="3 5">CGMCC 1.11215</strain>
    </source>
</reference>
<evidence type="ECO:0000313" key="6">
    <source>
        <dbReference type="Proteomes" id="UP000298252"/>
    </source>
</evidence>
<evidence type="ECO:0000313" key="5">
    <source>
        <dbReference type="Proteomes" id="UP000199639"/>
    </source>
</evidence>
<feature type="chain" id="PRO_5044608986" evidence="1">
    <location>
        <begin position="21"/>
        <end position="469"/>
    </location>
</feature>
<dbReference type="AlphaFoldDB" id="A0A4R8VG24"/>
<gene>
    <name evidence="4" type="ORF">E3O21_04965</name>
    <name evidence="3" type="ORF">SAMN05216368_10265</name>
</gene>
<dbReference type="RefSeq" id="WP_092338939.1">
    <property type="nucleotide sequence ID" value="NZ_FNIB01000002.1"/>
</dbReference>
<accession>A0A4R8VG24</accession>
<dbReference type="STRING" id="1424659.SAMN05216368_10265"/>
<dbReference type="GO" id="GO:0016491">
    <property type="term" value="F:oxidoreductase activity"/>
    <property type="evidence" value="ECO:0007669"/>
    <property type="project" value="InterPro"/>
</dbReference>
<evidence type="ECO:0000313" key="4">
    <source>
        <dbReference type="EMBL" id="TFB81200.1"/>
    </source>
</evidence>
<name>A0A4R8VG24_9MICO</name>
<evidence type="ECO:0000256" key="1">
    <source>
        <dbReference type="SAM" id="SignalP"/>
    </source>
</evidence>
<dbReference type="Gene3D" id="3.50.50.60">
    <property type="entry name" value="FAD/NAD(P)-binding domain"/>
    <property type="match status" value="2"/>
</dbReference>
<keyword evidence="6" id="KW-1185">Reference proteome</keyword>
<feature type="signal peptide" evidence="1">
    <location>
        <begin position="1"/>
        <end position="20"/>
    </location>
</feature>
<dbReference type="Pfam" id="PF01593">
    <property type="entry name" value="Amino_oxidase"/>
    <property type="match status" value="2"/>
</dbReference>
<dbReference type="EMBL" id="SOFD01000009">
    <property type="protein sequence ID" value="TFB81200.1"/>
    <property type="molecule type" value="Genomic_DNA"/>
</dbReference>
<organism evidence="3 5">
    <name type="scientific">Cryobacterium flavum</name>
    <dbReference type="NCBI Taxonomy" id="1424659"/>
    <lineage>
        <taxon>Bacteria</taxon>
        <taxon>Bacillati</taxon>
        <taxon>Actinomycetota</taxon>
        <taxon>Actinomycetes</taxon>
        <taxon>Micrococcales</taxon>
        <taxon>Microbacteriaceae</taxon>
        <taxon>Cryobacterium</taxon>
    </lineage>
</organism>
<proteinExistence type="predicted"/>
<dbReference type="InterPro" id="IPR002937">
    <property type="entry name" value="Amino_oxidase"/>
</dbReference>
<dbReference type="InterPro" id="IPR036188">
    <property type="entry name" value="FAD/NAD-bd_sf"/>
</dbReference>
<evidence type="ECO:0000313" key="3">
    <source>
        <dbReference type="EMBL" id="SDM70937.1"/>
    </source>
</evidence>
<feature type="domain" description="Amine oxidase" evidence="2">
    <location>
        <begin position="40"/>
        <end position="116"/>
    </location>
</feature>
<keyword evidence="1" id="KW-0732">Signal</keyword>
<dbReference type="Proteomes" id="UP000199639">
    <property type="component" value="Unassembled WGS sequence"/>
</dbReference>
<dbReference type="InterPro" id="IPR050281">
    <property type="entry name" value="Flavin_monoamine_oxidase"/>
</dbReference>
<reference evidence="4 6" key="2">
    <citation type="submission" date="2019-03" db="EMBL/GenBank/DDBJ databases">
        <title>Genomics of glacier-inhabiting Cryobacterium strains.</title>
        <authorList>
            <person name="Liu Q."/>
            <person name="Xin Y.-H."/>
        </authorList>
    </citation>
    <scope>NUCLEOTIDE SEQUENCE [LARGE SCALE GENOMIC DNA]</scope>
    <source>
        <strain evidence="4 6">Hh8</strain>
    </source>
</reference>
<evidence type="ECO:0000259" key="2">
    <source>
        <dbReference type="Pfam" id="PF01593"/>
    </source>
</evidence>
<dbReference type="PANTHER" id="PTHR10742">
    <property type="entry name" value="FLAVIN MONOAMINE OXIDASE"/>
    <property type="match status" value="1"/>
</dbReference>
<sequence>MKRRTFLLGTASGFSVLALAACVSPAPVPTTSPSPTTLTPSLVPQPLTVSRTNWSADPFSRGSFSYATVGATPEHRTALGQAVDARVFFAGEATAADEPGTVQGARASGLLAASQVRDVAAPGERITIVGAGIAGITAARQLVNDGFNVVVIEARDRIGGRIDTVSDDWPFPIERGPSFVHNTSDNFLDDELTALGVKLLPFVRTPEVRTRAGAIVEVSPLGTQAVAGALSWAANQQQDVSVERALVDSGEASLSKTPNADGLSDADWLEYEIATKLKVETGATPSQQSAWYTTDIASTDDDQLVVGGYSTLLASDAEGLEMLLSSVVNRVAHDDDGVSLRLGTGESLSADRVIVTVPLGVLKNAAIEFSPALPFAHRGAIGALGMGVVDKVWLRFDVPFWDTSARLWTIVGEDADFPVWINMMPLTGDPVLMGLVAAENATRLSELDDDDFLAAALTALEPFLAVPDP</sequence>